<dbReference type="EMBL" id="CADEBD010000339">
    <property type="protein sequence ID" value="CAB3248350.1"/>
    <property type="molecule type" value="Genomic_DNA"/>
</dbReference>
<comment type="caution">
    <text evidence="1">The sequence shown here is derived from an EMBL/GenBank/DDBJ whole genome shotgun (WGS) entry which is preliminary data.</text>
</comment>
<dbReference type="Proteomes" id="UP000494256">
    <property type="component" value="Unassembled WGS sequence"/>
</dbReference>
<name>A0A8S1ASY7_ARCPL</name>
<reference evidence="1 2" key="1">
    <citation type="submission" date="2020-04" db="EMBL/GenBank/DDBJ databases">
        <authorList>
            <person name="Wallbank WR R."/>
            <person name="Pardo Diaz C."/>
            <person name="Kozak K."/>
            <person name="Martin S."/>
            <person name="Jiggins C."/>
            <person name="Moest M."/>
            <person name="Warren A I."/>
            <person name="Byers J.R.P. K."/>
            <person name="Montejo-Kovacevich G."/>
            <person name="Yen C E."/>
        </authorList>
    </citation>
    <scope>NUCLEOTIDE SEQUENCE [LARGE SCALE GENOMIC DNA]</scope>
</reference>
<protein>
    <submittedName>
        <fullName evidence="1">Uncharacterized protein</fullName>
    </submittedName>
</protein>
<dbReference type="PANTHER" id="PTHR10773">
    <property type="entry name" value="DNA-DIRECTED RNA POLYMERASES I, II, AND III SUBUNIT RPABC2"/>
    <property type="match status" value="1"/>
</dbReference>
<evidence type="ECO:0000313" key="1">
    <source>
        <dbReference type="EMBL" id="CAB3248350.1"/>
    </source>
</evidence>
<dbReference type="AlphaFoldDB" id="A0A8S1ASY7"/>
<accession>A0A8S1ASY7</accession>
<sequence>MTVYCVDVQAVLLAPKLNVSKVYYKIKLKFHNFTSYDLVTRHGRCYLWDEVNGGLEAEAFASLYSDLINTEFQRSEINLTKIVLWSNGCCYQNRNQVVANAILHCAVTLGIVIEHKYLEHGHTFMEVDSEHSVIERKIQKKDYIYIPAEYVSIIESARKNLGLYEVHSRNYNFFKDYSKIQYYSSIRPGNRDGDSIVNDIRCLKYNPNGTIEYIVR</sequence>
<organism evidence="1 2">
    <name type="scientific">Arctia plantaginis</name>
    <name type="common">Wood tiger moth</name>
    <name type="synonym">Phalaena plantaginis</name>
    <dbReference type="NCBI Taxonomy" id="874455"/>
    <lineage>
        <taxon>Eukaryota</taxon>
        <taxon>Metazoa</taxon>
        <taxon>Ecdysozoa</taxon>
        <taxon>Arthropoda</taxon>
        <taxon>Hexapoda</taxon>
        <taxon>Insecta</taxon>
        <taxon>Pterygota</taxon>
        <taxon>Neoptera</taxon>
        <taxon>Endopterygota</taxon>
        <taxon>Lepidoptera</taxon>
        <taxon>Glossata</taxon>
        <taxon>Ditrysia</taxon>
        <taxon>Noctuoidea</taxon>
        <taxon>Erebidae</taxon>
        <taxon>Arctiinae</taxon>
        <taxon>Arctia</taxon>
    </lineage>
</organism>
<evidence type="ECO:0000313" key="2">
    <source>
        <dbReference type="Proteomes" id="UP000494256"/>
    </source>
</evidence>
<proteinExistence type="predicted"/>
<dbReference type="OrthoDB" id="550424at2759"/>
<gene>
    <name evidence="1" type="ORF">APLA_LOCUS12340</name>
</gene>
<dbReference type="PANTHER" id="PTHR10773:SF19">
    <property type="match status" value="1"/>
</dbReference>